<feature type="compositionally biased region" description="Low complexity" evidence="1">
    <location>
        <begin position="14"/>
        <end position="29"/>
    </location>
</feature>
<accession>A0A6G9Y6Y0</accession>
<feature type="compositionally biased region" description="Gly residues" evidence="1">
    <location>
        <begin position="30"/>
        <end position="46"/>
    </location>
</feature>
<reference evidence="2 3" key="1">
    <citation type="journal article" date="2019" name="ACS Chem. Biol.">
        <title>Identification and Mobilization of a Cryptic Antibiotic Biosynthesis Gene Locus from a Human-Pathogenic Nocardia Isolate.</title>
        <authorList>
            <person name="Herisse M."/>
            <person name="Ishida K."/>
            <person name="Porter J.L."/>
            <person name="Howden B."/>
            <person name="Hertweck C."/>
            <person name="Stinear T.P."/>
            <person name="Pidot S.J."/>
        </authorList>
    </citation>
    <scope>NUCLEOTIDE SEQUENCE [LARGE SCALE GENOMIC DNA]</scope>
    <source>
        <strain evidence="2 3">AUSMDU00012717</strain>
    </source>
</reference>
<organism evidence="2 3">
    <name type="scientific">Nocardia arthritidis</name>
    <dbReference type="NCBI Taxonomy" id="228602"/>
    <lineage>
        <taxon>Bacteria</taxon>
        <taxon>Bacillati</taxon>
        <taxon>Actinomycetota</taxon>
        <taxon>Actinomycetes</taxon>
        <taxon>Mycobacteriales</taxon>
        <taxon>Nocardiaceae</taxon>
        <taxon>Nocardia</taxon>
    </lineage>
</organism>
<dbReference type="Proteomes" id="UP000503540">
    <property type="component" value="Chromosome"/>
</dbReference>
<keyword evidence="3" id="KW-1185">Reference proteome</keyword>
<protein>
    <submittedName>
        <fullName evidence="2">Uncharacterized protein</fullName>
    </submittedName>
</protein>
<proteinExistence type="predicted"/>
<dbReference type="AlphaFoldDB" id="A0A6G9Y6Y0"/>
<name>A0A6G9Y6Y0_9NOCA</name>
<dbReference type="EMBL" id="CP046172">
    <property type="protein sequence ID" value="QIS08971.1"/>
    <property type="molecule type" value="Genomic_DNA"/>
</dbReference>
<gene>
    <name evidence="2" type="ORF">F5544_05295</name>
</gene>
<evidence type="ECO:0000256" key="1">
    <source>
        <dbReference type="SAM" id="MobiDB-lite"/>
    </source>
</evidence>
<dbReference type="KEGG" id="nah:F5544_05295"/>
<feature type="compositionally biased region" description="Basic and acidic residues" evidence="1">
    <location>
        <begin position="59"/>
        <end position="69"/>
    </location>
</feature>
<feature type="region of interest" description="Disordered" evidence="1">
    <location>
        <begin position="1"/>
        <end position="88"/>
    </location>
</feature>
<evidence type="ECO:0000313" key="3">
    <source>
        <dbReference type="Proteomes" id="UP000503540"/>
    </source>
</evidence>
<evidence type="ECO:0000313" key="2">
    <source>
        <dbReference type="EMBL" id="QIS08971.1"/>
    </source>
</evidence>
<dbReference type="RefSeq" id="WP_238847098.1">
    <property type="nucleotide sequence ID" value="NZ_CP046172.1"/>
</dbReference>
<sequence length="88" mass="8549">MSASQNAKLFPRVALPGVGLPGGAASSGAGLAGSGMGAPGAPGGANAGQKDSKQHKRAKYLDSKAHLDEAFGPTPTGMKPVIEPGPAQ</sequence>